<dbReference type="GO" id="GO:0005886">
    <property type="term" value="C:plasma membrane"/>
    <property type="evidence" value="ECO:0007669"/>
    <property type="project" value="TreeGrafter"/>
</dbReference>
<protein>
    <submittedName>
        <fullName evidence="1">Uncharacterized protein</fullName>
    </submittedName>
</protein>
<dbReference type="GO" id="GO:0019991">
    <property type="term" value="P:septate junction assembly"/>
    <property type="evidence" value="ECO:0007669"/>
    <property type="project" value="InterPro"/>
</dbReference>
<keyword evidence="2" id="KW-1185">Reference proteome</keyword>
<name>A0A0P6A876_9CRUS</name>
<organism evidence="1 2">
    <name type="scientific">Daphnia magna</name>
    <dbReference type="NCBI Taxonomy" id="35525"/>
    <lineage>
        <taxon>Eukaryota</taxon>
        <taxon>Metazoa</taxon>
        <taxon>Ecdysozoa</taxon>
        <taxon>Arthropoda</taxon>
        <taxon>Crustacea</taxon>
        <taxon>Branchiopoda</taxon>
        <taxon>Diplostraca</taxon>
        <taxon>Cladocera</taxon>
        <taxon>Anomopoda</taxon>
        <taxon>Daphniidae</taxon>
        <taxon>Daphnia</taxon>
    </lineage>
</organism>
<dbReference type="Proteomes" id="UP000076858">
    <property type="component" value="Unassembled WGS sequence"/>
</dbReference>
<dbReference type="OrthoDB" id="6592556at2759"/>
<evidence type="ECO:0000313" key="1">
    <source>
        <dbReference type="EMBL" id="KZS09167.1"/>
    </source>
</evidence>
<sequence>MTDTRALAHARGAMKIAEVALAVVCLVVYRHYNLSFGGTDTAAADRYIVGMVTFGGMLLVTGPLLLAYIRNPAGIVNYYTPFLEVIYNLIGFVLFLTVGGLVLEHYKGHLKPLESSEPGVALGAICLVNSIIYLIDASLAIKQGME</sequence>
<accession>A0A0P6A876</accession>
<reference evidence="1 2" key="1">
    <citation type="submission" date="2016-03" db="EMBL/GenBank/DDBJ databases">
        <title>EvidentialGene: Evidence-directed Construction of Genes on Genomes.</title>
        <authorList>
            <person name="Gilbert D.G."/>
            <person name="Choi J.-H."/>
            <person name="Mockaitis K."/>
            <person name="Colbourne J."/>
            <person name="Pfrender M."/>
        </authorList>
    </citation>
    <scope>NUCLEOTIDE SEQUENCE [LARGE SCALE GENOMIC DNA]</scope>
    <source>
        <strain evidence="1 2">Xinb3</strain>
        <tissue evidence="1">Complete organism</tissue>
    </source>
</reference>
<dbReference type="PANTHER" id="PTHR36692">
    <property type="entry name" value="PROTEIN SNAKESKIN"/>
    <property type="match status" value="1"/>
</dbReference>
<gene>
    <name evidence="1" type="ORF">APZ42_026645</name>
</gene>
<dbReference type="AlphaFoldDB" id="A0A0P6A876"/>
<dbReference type="InterPro" id="IPR038976">
    <property type="entry name" value="Ssk"/>
</dbReference>
<dbReference type="EMBL" id="LRGB01002101">
    <property type="protein sequence ID" value="KZS09167.1"/>
    <property type="molecule type" value="Genomic_DNA"/>
</dbReference>
<dbReference type="PANTHER" id="PTHR36692:SF3">
    <property type="entry name" value="PROTEIN SNAKESKIN"/>
    <property type="match status" value="1"/>
</dbReference>
<evidence type="ECO:0000313" key="2">
    <source>
        <dbReference type="Proteomes" id="UP000076858"/>
    </source>
</evidence>
<proteinExistence type="predicted"/>
<comment type="caution">
    <text evidence="1">The sequence shown here is derived from an EMBL/GenBank/DDBJ whole genome shotgun (WGS) entry which is preliminary data.</text>
</comment>